<dbReference type="OrthoDB" id="415015at2759"/>
<evidence type="ECO:0000256" key="7">
    <source>
        <dbReference type="SAM" id="MobiDB-lite"/>
    </source>
</evidence>
<dbReference type="GO" id="GO:0005525">
    <property type="term" value="F:GTP binding"/>
    <property type="evidence" value="ECO:0007669"/>
    <property type="project" value="UniProtKB-KW"/>
</dbReference>
<evidence type="ECO:0000256" key="6">
    <source>
        <dbReference type="ARBA" id="ARBA00023242"/>
    </source>
</evidence>
<dbReference type="PANTHER" id="PTHR45759">
    <property type="entry name" value="NUCLEOLAR GTP-BINDING PROTEIN 1"/>
    <property type="match status" value="1"/>
</dbReference>
<feature type="region of interest" description="Disordered" evidence="7">
    <location>
        <begin position="619"/>
        <end position="736"/>
    </location>
</feature>
<dbReference type="SUPFAM" id="SSF52540">
    <property type="entry name" value="P-loop containing nucleoside triphosphate hydrolases"/>
    <property type="match status" value="1"/>
</dbReference>
<evidence type="ECO:0000313" key="9">
    <source>
        <dbReference type="EMBL" id="KAF5386134.1"/>
    </source>
</evidence>
<dbReference type="Pfam" id="PF06858">
    <property type="entry name" value="NOG1"/>
    <property type="match status" value="1"/>
</dbReference>
<dbReference type="EMBL" id="JAACJP010000003">
    <property type="protein sequence ID" value="KAF5386134.1"/>
    <property type="molecule type" value="Genomic_DNA"/>
</dbReference>
<keyword evidence="5" id="KW-0342">GTP-binding</keyword>
<dbReference type="GO" id="GO:1902626">
    <property type="term" value="P:assembly of large subunit precursor of preribosome"/>
    <property type="evidence" value="ECO:0007669"/>
    <property type="project" value="UniProtKB-ARBA"/>
</dbReference>
<reference evidence="9 10" key="1">
    <citation type="journal article" date="2020" name="ISME J.">
        <title>Uncovering the hidden diversity of litter-decomposition mechanisms in mushroom-forming fungi.</title>
        <authorList>
            <person name="Floudas D."/>
            <person name="Bentzer J."/>
            <person name="Ahren D."/>
            <person name="Johansson T."/>
            <person name="Persson P."/>
            <person name="Tunlid A."/>
        </authorList>
    </citation>
    <scope>NUCLEOTIDE SEQUENCE [LARGE SCALE GENOMIC DNA]</scope>
    <source>
        <strain evidence="9 10">CBS 661.87</strain>
    </source>
</reference>
<accession>A0A8H5HN22</accession>
<comment type="caution">
    <text evidence="9">The sequence shown here is derived from an EMBL/GenBank/DDBJ whole genome shotgun (WGS) entry which is preliminary data.</text>
</comment>
<dbReference type="InterPro" id="IPR010674">
    <property type="entry name" value="NOG1_Rossman_fold_dom"/>
</dbReference>
<evidence type="ECO:0000256" key="1">
    <source>
        <dbReference type="ARBA" id="ARBA00002889"/>
    </source>
</evidence>
<dbReference type="FunFam" id="1.20.120.1190:FF:000001">
    <property type="entry name" value="Nucleolar GTP-binding protein 1"/>
    <property type="match status" value="1"/>
</dbReference>
<feature type="compositionally biased region" description="Basic residues" evidence="7">
    <location>
        <begin position="715"/>
        <end position="736"/>
    </location>
</feature>
<keyword evidence="4" id="KW-0547">Nucleotide-binding</keyword>
<gene>
    <name evidence="9" type="ORF">D9615_002698</name>
</gene>
<proteinExistence type="predicted"/>
<comment type="subcellular location">
    <subcellularLocation>
        <location evidence="2">Nucleus</location>
        <location evidence="2">Nucleolus</location>
    </subcellularLocation>
</comment>
<dbReference type="GO" id="GO:0005730">
    <property type="term" value="C:nucleolus"/>
    <property type="evidence" value="ECO:0007669"/>
    <property type="project" value="UniProtKB-SubCell"/>
</dbReference>
<name>A0A8H5HN22_9AGAR</name>
<evidence type="ECO:0000256" key="4">
    <source>
        <dbReference type="ARBA" id="ARBA00022741"/>
    </source>
</evidence>
<dbReference type="PROSITE" id="PS51710">
    <property type="entry name" value="G_OBG"/>
    <property type="match status" value="1"/>
</dbReference>
<evidence type="ECO:0000256" key="3">
    <source>
        <dbReference type="ARBA" id="ARBA00022517"/>
    </source>
</evidence>
<evidence type="ECO:0000259" key="8">
    <source>
        <dbReference type="PROSITE" id="PS51710"/>
    </source>
</evidence>
<evidence type="ECO:0000313" key="10">
    <source>
        <dbReference type="Proteomes" id="UP000565441"/>
    </source>
</evidence>
<feature type="domain" description="OBG-type G" evidence="8">
    <location>
        <begin position="222"/>
        <end position="394"/>
    </location>
</feature>
<evidence type="ECO:0000256" key="5">
    <source>
        <dbReference type="ARBA" id="ARBA00023134"/>
    </source>
</evidence>
<dbReference type="CDD" id="cd01897">
    <property type="entry name" value="NOG"/>
    <property type="match status" value="1"/>
</dbReference>
<dbReference type="Pfam" id="PF17835">
    <property type="entry name" value="NOG1_N"/>
    <property type="match status" value="1"/>
</dbReference>
<protein>
    <recommendedName>
        <fullName evidence="8">OBG-type G domain-containing protein</fullName>
    </recommendedName>
</protein>
<evidence type="ECO:0000256" key="2">
    <source>
        <dbReference type="ARBA" id="ARBA00004604"/>
    </source>
</evidence>
<dbReference type="Proteomes" id="UP000565441">
    <property type="component" value="Unassembled WGS sequence"/>
</dbReference>
<feature type="compositionally biased region" description="Acidic residues" evidence="7">
    <location>
        <begin position="629"/>
        <end position="652"/>
    </location>
</feature>
<keyword evidence="6" id="KW-0539">Nucleus</keyword>
<keyword evidence="3" id="KW-0690">Ribosome biogenesis</keyword>
<dbReference type="InterPro" id="IPR031167">
    <property type="entry name" value="G_OBG"/>
</dbReference>
<dbReference type="InterPro" id="IPR041623">
    <property type="entry name" value="NOG1_N"/>
</dbReference>
<dbReference type="InterPro" id="IPR006073">
    <property type="entry name" value="GTP-bd"/>
</dbReference>
<dbReference type="Gene3D" id="3.40.50.300">
    <property type="entry name" value="P-loop containing nucleotide triphosphate hydrolases"/>
    <property type="match status" value="1"/>
</dbReference>
<dbReference type="InterPro" id="IPR012973">
    <property type="entry name" value="NOG_C"/>
</dbReference>
<comment type="function">
    <text evidence="1">Involved in the biogenesis of the 60S ribosomal subunit.</text>
</comment>
<dbReference type="FunFam" id="3.40.50.300:FF:000496">
    <property type="entry name" value="Nucleolar GTP-binding protein 1"/>
    <property type="match status" value="1"/>
</dbReference>
<dbReference type="Gene3D" id="1.20.120.1190">
    <property type="match status" value="1"/>
</dbReference>
<feature type="compositionally biased region" description="Basic and acidic residues" evidence="7">
    <location>
        <begin position="668"/>
        <end position="687"/>
    </location>
</feature>
<dbReference type="AlphaFoldDB" id="A0A8H5HN22"/>
<dbReference type="PRINTS" id="PR00326">
    <property type="entry name" value="GTP1OBG"/>
</dbReference>
<organism evidence="9 10">
    <name type="scientific">Tricholomella constricta</name>
    <dbReference type="NCBI Taxonomy" id="117010"/>
    <lineage>
        <taxon>Eukaryota</taxon>
        <taxon>Fungi</taxon>
        <taxon>Dikarya</taxon>
        <taxon>Basidiomycota</taxon>
        <taxon>Agaricomycotina</taxon>
        <taxon>Agaricomycetes</taxon>
        <taxon>Agaricomycetidae</taxon>
        <taxon>Agaricales</taxon>
        <taxon>Tricholomatineae</taxon>
        <taxon>Lyophyllaceae</taxon>
        <taxon>Tricholomella</taxon>
    </lineage>
</organism>
<dbReference type="InterPro" id="IPR027417">
    <property type="entry name" value="P-loop_NTPase"/>
</dbReference>
<keyword evidence="10" id="KW-1185">Reference proteome</keyword>
<dbReference type="Pfam" id="PF08155">
    <property type="entry name" value="NOGCT"/>
    <property type="match status" value="1"/>
</dbReference>
<sequence>MIPNSTEPSVIRVSGSVILHPFVIGMHLGEKGYGIGVDQCPGEEQSTPRGTVKMSTSGLKAIAPVPTAADFLDIVLSKTQRKTPTVIHKNFKISRIRNFYMRKVKFTQDSFEEKLVGILTEFPMLDDLHPFLSSLMNVLYDKNHYKLALGQLRTARHLIDHVAKDYCRLLKFGDSLYRCKQLKKAALGRMATIMRRQKDPLAYLEQVRQHISRLPNIDPNTRTLIICGYPNVGKSSFINKVTRADVDVQPYAFTTKSLFVGHLDYKYLRWQVIDTPGILDHPLEEMNTIEMQSITALAHLKSCVLYFMDLSEQCGYTVEAQCKLFHSIKPLFNGKPTLLVINKIDVMRLEDLHPDSRALVQEIVDAEDVQCVQVSCHSEEGVMDLKNKACDALLAHRVDTKLKGSKISSVINRIHVAQPKARDEVVRAPFIPEAVKERKKYDKNDPERRKLARDVEAEEGGAGVYNINMRRAFLLFDVSATPHADFLSAEDYLLANDEWKNDIIPEIMEGKNIADFIDPDIAEKLDALEREEERLQAEGFYDSDEDIFDSDDEREAHEATAALTHKIQSQSIKKSKKNQARLPRTAGLRTLTELTTEMTKAGLDPSRIEERATMLAKLQGAKRKRDETMDMDEDMEGSGEEGWMDVDGEEDEEPKKRAKGNSGAVMAIDRRAPKSDRTLAGMRDDAQASRAVKLRNLGQRPRNMLAKAGEGDRHIKTKMPKHLFAGKRKGGKTQRR</sequence>